<proteinExistence type="predicted"/>
<accession>A0A816HZG6</accession>
<dbReference type="AlphaFoldDB" id="A0A816HZG6"/>
<organism evidence="1">
    <name type="scientific">Brassica napus</name>
    <name type="common">Rape</name>
    <dbReference type="NCBI Taxonomy" id="3708"/>
    <lineage>
        <taxon>Eukaryota</taxon>
        <taxon>Viridiplantae</taxon>
        <taxon>Streptophyta</taxon>
        <taxon>Embryophyta</taxon>
        <taxon>Tracheophyta</taxon>
        <taxon>Spermatophyta</taxon>
        <taxon>Magnoliopsida</taxon>
        <taxon>eudicotyledons</taxon>
        <taxon>Gunneridae</taxon>
        <taxon>Pentapetalae</taxon>
        <taxon>rosids</taxon>
        <taxon>malvids</taxon>
        <taxon>Brassicales</taxon>
        <taxon>Brassicaceae</taxon>
        <taxon>Brassiceae</taxon>
        <taxon>Brassica</taxon>
    </lineage>
</organism>
<name>A0A816HZG6_BRANA</name>
<dbReference type="Proteomes" id="UP001295469">
    <property type="component" value="Chromosome C03"/>
</dbReference>
<gene>
    <name evidence="1" type="ORF">DARMORV10_C03P21210.1</name>
</gene>
<reference evidence="1" key="1">
    <citation type="submission" date="2021-01" db="EMBL/GenBank/DDBJ databases">
        <authorList>
            <consortium name="Genoscope - CEA"/>
            <person name="William W."/>
        </authorList>
    </citation>
    <scope>NUCLEOTIDE SEQUENCE</scope>
</reference>
<evidence type="ECO:0000313" key="1">
    <source>
        <dbReference type="EMBL" id="CAF1699744.1"/>
    </source>
</evidence>
<protein>
    <submittedName>
        <fullName evidence="1">(rape) hypothetical protein</fullName>
    </submittedName>
</protein>
<sequence>MKNQRIQGSLFGLQLCLRLSVDEQKAARFNEPTNWAEKERTIYGFFGNSSLHHRYDHGSGSKNGVEPSPNIISSKYTQARGLINMNMIYKMFVFDRII</sequence>
<dbReference type="EMBL" id="HG994367">
    <property type="protein sequence ID" value="CAF1699744.1"/>
    <property type="molecule type" value="Genomic_DNA"/>
</dbReference>